<evidence type="ECO:0000259" key="3">
    <source>
        <dbReference type="Pfam" id="PF08450"/>
    </source>
</evidence>
<organism evidence="4 5">
    <name type="scientific">Paenibacillus solanacearum</name>
    <dbReference type="NCBI Taxonomy" id="2048548"/>
    <lineage>
        <taxon>Bacteria</taxon>
        <taxon>Bacillati</taxon>
        <taxon>Bacillota</taxon>
        <taxon>Bacilli</taxon>
        <taxon>Bacillales</taxon>
        <taxon>Paenibacillaceae</taxon>
        <taxon>Paenibacillus</taxon>
    </lineage>
</organism>
<evidence type="ECO:0000313" key="4">
    <source>
        <dbReference type="EMBL" id="CAG7646778.1"/>
    </source>
</evidence>
<evidence type="ECO:0000259" key="2">
    <source>
        <dbReference type="Pfam" id="PF07833"/>
    </source>
</evidence>
<dbReference type="GO" id="GO:0016829">
    <property type="term" value="F:lyase activity"/>
    <property type="evidence" value="ECO:0007669"/>
    <property type="project" value="UniProtKB-KW"/>
</dbReference>
<evidence type="ECO:0000313" key="5">
    <source>
        <dbReference type="Proteomes" id="UP000693672"/>
    </source>
</evidence>
<dbReference type="InterPro" id="IPR051262">
    <property type="entry name" value="SMP-30/CGR1_Lactonase"/>
</dbReference>
<name>A0A916K5S9_9BACL</name>
<reference evidence="4" key="1">
    <citation type="submission" date="2021-06" db="EMBL/GenBank/DDBJ databases">
        <authorList>
            <person name="Criscuolo A."/>
        </authorList>
    </citation>
    <scope>NUCLEOTIDE SEQUENCE</scope>
    <source>
        <strain evidence="4">CIP111600</strain>
    </source>
</reference>
<dbReference type="AlphaFoldDB" id="A0A916K5S9"/>
<dbReference type="EMBL" id="CAJVAS010000036">
    <property type="protein sequence ID" value="CAG7646778.1"/>
    <property type="molecule type" value="Genomic_DNA"/>
</dbReference>
<accession>A0A916K5S9</accession>
<dbReference type="PANTHER" id="PTHR47572">
    <property type="entry name" value="LIPOPROTEIN-RELATED"/>
    <property type="match status" value="1"/>
</dbReference>
<dbReference type="Pfam" id="PF08450">
    <property type="entry name" value="SGL"/>
    <property type="match status" value="1"/>
</dbReference>
<sequence>MNHNNRFAVMSILCGSLLLSAAAGAAAESVKSDMAVLIGKAEASFAKQSLLVDSSLYAPYEAAAKQLGAEAKWNAGTQTLTLVQAGNTLEMKAGALSYRINGLELATATPLQDIGGSVYLPVRTVFEAFGYQIGYENKTRTVSMQSRIDTKPAMLVHGISPDGYVTGSEVKVSISAFHHVLKDFAQHKEPKAGEGHIHVWLDNEKLDAASAIKVFKNEPVVFRDVKPGKHTLTVQLVGNDHKPIQPEVKQTIPFHTVSVSILKDLDPNQSAGLRIEGVIADAKHRVYTAEMDSKKLYRIMAESGAMDVLTELPRSGTGMAFDAAGNLYIASGGQEGVIFKVNASDLNGGPFDTSRVETFVSGVQGANGLTFDAKGNLYVSGGANGNIYKVTPDGKLSTYPSGIAAERKEQQIVVNGIAFGPDGKLYVANTSSGEVNRFTMQADGSLGKLERIAKSELLYGADGLNFGPDGAIYIAANERNAIVRVSLDGKVTEVAQNGNQGPLEFPASLHFVGSKLYISNFDQPRGANNPNAPGIGASIAVIEFGNAK</sequence>
<feature type="domain" description="Copper amine oxidase-like N-terminal" evidence="2">
    <location>
        <begin position="42"/>
        <end position="143"/>
    </location>
</feature>
<feature type="signal peptide" evidence="1">
    <location>
        <begin position="1"/>
        <end position="25"/>
    </location>
</feature>
<dbReference type="RefSeq" id="WP_218094961.1">
    <property type="nucleotide sequence ID" value="NZ_CAJVAS010000036.1"/>
</dbReference>
<dbReference type="PANTHER" id="PTHR47572:SF5">
    <property type="entry name" value="BLR2277 PROTEIN"/>
    <property type="match status" value="1"/>
</dbReference>
<comment type="caution">
    <text evidence="4">The sequence shown here is derived from an EMBL/GenBank/DDBJ whole genome shotgun (WGS) entry which is preliminary data.</text>
</comment>
<evidence type="ECO:0000256" key="1">
    <source>
        <dbReference type="SAM" id="SignalP"/>
    </source>
</evidence>
<dbReference type="InterPro" id="IPR013658">
    <property type="entry name" value="SGL"/>
</dbReference>
<dbReference type="Pfam" id="PF07833">
    <property type="entry name" value="Cu_amine_oxidN1"/>
    <property type="match status" value="1"/>
</dbReference>
<keyword evidence="5" id="KW-1185">Reference proteome</keyword>
<feature type="domain" description="SMP-30/Gluconolactonase/LRE-like region" evidence="3">
    <location>
        <begin position="276"/>
        <end position="517"/>
    </location>
</feature>
<proteinExistence type="predicted"/>
<feature type="chain" id="PRO_5039607418" evidence="1">
    <location>
        <begin position="26"/>
        <end position="548"/>
    </location>
</feature>
<keyword evidence="4" id="KW-0456">Lyase</keyword>
<keyword evidence="1" id="KW-0732">Signal</keyword>
<dbReference type="EC" id="4.2.99.-" evidence="4"/>
<protein>
    <submittedName>
        <fullName evidence="4">Virginiamycin B lyase</fullName>
        <ecNumber evidence="4">4.2.99.-</ecNumber>
    </submittedName>
</protein>
<dbReference type="InterPro" id="IPR012854">
    <property type="entry name" value="Cu_amine_oxidase-like_N"/>
</dbReference>
<dbReference type="Proteomes" id="UP000693672">
    <property type="component" value="Unassembled WGS sequence"/>
</dbReference>
<gene>
    <name evidence="4" type="primary">vgb_2</name>
    <name evidence="4" type="ORF">PAESOLCIP111_05238</name>
</gene>